<dbReference type="GO" id="GO:0000307">
    <property type="term" value="C:cyclin-dependent protein kinase holoenzyme complex"/>
    <property type="evidence" value="ECO:0007669"/>
    <property type="project" value="TreeGrafter"/>
</dbReference>
<evidence type="ECO:0000313" key="2">
    <source>
        <dbReference type="EMBL" id="KAF5369992.1"/>
    </source>
</evidence>
<protein>
    <submittedName>
        <fullName evidence="2">Uncharacterized protein</fullName>
    </submittedName>
</protein>
<proteinExistence type="predicted"/>
<accession>A0A8H5GS56</accession>
<dbReference type="PANTHER" id="PTHR15615:SF27">
    <property type="entry name" value="PHO85 CYCLIN CLG1"/>
    <property type="match status" value="1"/>
</dbReference>
<feature type="region of interest" description="Disordered" evidence="1">
    <location>
        <begin position="518"/>
        <end position="555"/>
    </location>
</feature>
<feature type="region of interest" description="Disordered" evidence="1">
    <location>
        <begin position="163"/>
        <end position="194"/>
    </location>
</feature>
<sequence>MPVPVPCLPKQPAHPVIKSHHNDSIFNGDNHSFGGLTIPLSPTGPPPSFGTREQWINSLPSWRRSKPRRIWEDDSHSFNPGPQQGFHQGLAGAVNAPVIKGVPAKACLPPLSSVYPLEGAQSDVDMYIAFDNPAVSSGNAAIPARTNHHVVSRNANVAYNDQNKGAFSPIFEDQSPTTRSDQDPSSSPLEPVTPFGDYVDRAVATSQYDQSYPVQERGVYEDMAQYCPQLTQPVFEEMPKEPVPAPASAPELVTPTATAGYRKLSEPLSDWIANFVWKACTTGLNLPSFASRPIATKSYPVPAPSYLATSVHSLLLSTLLQPSAIFLSLWYIIRLPIYFGTVGLNGEHVKELHFRVALLGDSRPGQDRDTMENNAPFRLIVLGCMLANKWLDDHTFSNKTWHSISSVPLQSLNKLESLALDIFSYDLSVSSSDWSQWMSQVLSYHLSLSSPIFPQPISRPSLSPHHIIRSAIEEIIQAPAVCNFDPSNPQPVFMGLEERKKEHFTKEQALNADVSDIDLDEDGPLREEYMPRRRISGAGSTRSAGSENHPPTRPQIWEADKNTIEHCLPPPAKWSPAGDEPILRENNRAYGRYVAVQPTPAHNVHPYQLLPTYQPTHEIAYGNPWLGHAAFPAAKPLPFMGHAFDFSAVHHPPPPPAYNPLLIPFPLSHSRSNSYSHDQDTSQSHNHMRSYSQSQFEYRCSDLRMTANELPSVPNETWGPAGHYAYPPAPAFVPHPSVSYQSAWLRT</sequence>
<comment type="caution">
    <text evidence="2">The sequence shown here is derived from an EMBL/GenBank/DDBJ whole genome shotgun (WGS) entry which is preliminary data.</text>
</comment>
<dbReference type="GO" id="GO:0016538">
    <property type="term" value="F:cyclin-dependent protein serine/threonine kinase regulator activity"/>
    <property type="evidence" value="ECO:0007669"/>
    <property type="project" value="TreeGrafter"/>
</dbReference>
<dbReference type="EMBL" id="JAACJM010000012">
    <property type="protein sequence ID" value="KAF5369992.1"/>
    <property type="molecule type" value="Genomic_DNA"/>
</dbReference>
<keyword evidence="3" id="KW-1185">Reference proteome</keyword>
<gene>
    <name evidence="2" type="ORF">D9758_001305</name>
</gene>
<dbReference type="InterPro" id="IPR013922">
    <property type="entry name" value="Cyclin_PHO80-like"/>
</dbReference>
<evidence type="ECO:0000313" key="3">
    <source>
        <dbReference type="Proteomes" id="UP000559256"/>
    </source>
</evidence>
<reference evidence="2 3" key="1">
    <citation type="journal article" date="2020" name="ISME J.">
        <title>Uncovering the hidden diversity of litter-decomposition mechanisms in mushroom-forming fungi.</title>
        <authorList>
            <person name="Floudas D."/>
            <person name="Bentzer J."/>
            <person name="Ahren D."/>
            <person name="Johansson T."/>
            <person name="Persson P."/>
            <person name="Tunlid A."/>
        </authorList>
    </citation>
    <scope>NUCLEOTIDE SEQUENCE [LARGE SCALE GENOMIC DNA]</scope>
    <source>
        <strain evidence="2 3">CBS 291.85</strain>
    </source>
</reference>
<dbReference type="CDD" id="cd20557">
    <property type="entry name" value="CYCLIN_ScPCL1-like"/>
    <property type="match status" value="1"/>
</dbReference>
<dbReference type="GO" id="GO:0019901">
    <property type="term" value="F:protein kinase binding"/>
    <property type="evidence" value="ECO:0007669"/>
    <property type="project" value="InterPro"/>
</dbReference>
<dbReference type="OrthoDB" id="286814at2759"/>
<organism evidence="2 3">
    <name type="scientific">Tetrapyrgos nigripes</name>
    <dbReference type="NCBI Taxonomy" id="182062"/>
    <lineage>
        <taxon>Eukaryota</taxon>
        <taxon>Fungi</taxon>
        <taxon>Dikarya</taxon>
        <taxon>Basidiomycota</taxon>
        <taxon>Agaricomycotina</taxon>
        <taxon>Agaricomycetes</taxon>
        <taxon>Agaricomycetidae</taxon>
        <taxon>Agaricales</taxon>
        <taxon>Marasmiineae</taxon>
        <taxon>Marasmiaceae</taxon>
        <taxon>Tetrapyrgos</taxon>
    </lineage>
</organism>
<dbReference type="Proteomes" id="UP000559256">
    <property type="component" value="Unassembled WGS sequence"/>
</dbReference>
<name>A0A8H5GS56_9AGAR</name>
<dbReference type="GO" id="GO:0005634">
    <property type="term" value="C:nucleus"/>
    <property type="evidence" value="ECO:0007669"/>
    <property type="project" value="TreeGrafter"/>
</dbReference>
<evidence type="ECO:0000256" key="1">
    <source>
        <dbReference type="SAM" id="MobiDB-lite"/>
    </source>
</evidence>
<dbReference type="AlphaFoldDB" id="A0A8H5GS56"/>
<feature type="compositionally biased region" description="Polar residues" evidence="1">
    <location>
        <begin position="174"/>
        <end position="188"/>
    </location>
</feature>
<dbReference type="Gene3D" id="1.10.472.10">
    <property type="entry name" value="Cyclin-like"/>
    <property type="match status" value="1"/>
</dbReference>
<dbReference type="PANTHER" id="PTHR15615">
    <property type="match status" value="1"/>
</dbReference>